<proteinExistence type="predicted"/>
<evidence type="ECO:0000313" key="1">
    <source>
        <dbReference type="EMBL" id="PKU82503.1"/>
    </source>
</evidence>
<protein>
    <submittedName>
        <fullName evidence="1">Uncharacterized protein</fullName>
    </submittedName>
</protein>
<dbReference type="InterPro" id="IPR055298">
    <property type="entry name" value="AtLOH3-like"/>
</dbReference>
<accession>A0A2I0X3L7</accession>
<dbReference type="Proteomes" id="UP000233837">
    <property type="component" value="Unassembled WGS sequence"/>
</dbReference>
<reference evidence="1 2" key="2">
    <citation type="journal article" date="2017" name="Nature">
        <title>The Apostasia genome and the evolution of orchids.</title>
        <authorList>
            <person name="Zhang G.Q."/>
            <person name="Liu K.W."/>
            <person name="Li Z."/>
            <person name="Lohaus R."/>
            <person name="Hsiao Y.Y."/>
            <person name="Niu S.C."/>
            <person name="Wang J.Y."/>
            <person name="Lin Y.C."/>
            <person name="Xu Q."/>
            <person name="Chen L.J."/>
            <person name="Yoshida K."/>
            <person name="Fujiwara S."/>
            <person name="Wang Z.W."/>
            <person name="Zhang Y.Q."/>
            <person name="Mitsuda N."/>
            <person name="Wang M."/>
            <person name="Liu G.H."/>
            <person name="Pecoraro L."/>
            <person name="Huang H.X."/>
            <person name="Xiao X.J."/>
            <person name="Lin M."/>
            <person name="Wu X.Y."/>
            <person name="Wu W.L."/>
            <person name="Chen Y.Y."/>
            <person name="Chang S.B."/>
            <person name="Sakamoto S."/>
            <person name="Ohme-Takagi M."/>
            <person name="Yagi M."/>
            <person name="Zeng S.J."/>
            <person name="Shen C.Y."/>
            <person name="Yeh C.M."/>
            <person name="Luo Y.B."/>
            <person name="Tsai W.C."/>
            <person name="Van de Peer Y."/>
            <person name="Liu Z.J."/>
        </authorList>
    </citation>
    <scope>NUCLEOTIDE SEQUENCE [LARGE SCALE GENOMIC DNA]</scope>
    <source>
        <tissue evidence="1">The whole plant</tissue>
    </source>
</reference>
<dbReference type="PANTHER" id="PTHR11697:SF230">
    <property type="entry name" value="ZINC FINGER, MYM DOMAIN CONTAINING 1"/>
    <property type="match status" value="1"/>
</dbReference>
<name>A0A2I0X3L7_9ASPA</name>
<organism evidence="1 2">
    <name type="scientific">Dendrobium catenatum</name>
    <dbReference type="NCBI Taxonomy" id="906689"/>
    <lineage>
        <taxon>Eukaryota</taxon>
        <taxon>Viridiplantae</taxon>
        <taxon>Streptophyta</taxon>
        <taxon>Embryophyta</taxon>
        <taxon>Tracheophyta</taxon>
        <taxon>Spermatophyta</taxon>
        <taxon>Magnoliopsida</taxon>
        <taxon>Liliopsida</taxon>
        <taxon>Asparagales</taxon>
        <taxon>Orchidaceae</taxon>
        <taxon>Epidendroideae</taxon>
        <taxon>Malaxideae</taxon>
        <taxon>Dendrobiinae</taxon>
        <taxon>Dendrobium</taxon>
    </lineage>
</organism>
<keyword evidence="2" id="KW-1185">Reference proteome</keyword>
<gene>
    <name evidence="1" type="ORF">MA16_Dca005508</name>
</gene>
<evidence type="ECO:0000313" key="2">
    <source>
        <dbReference type="Proteomes" id="UP000233837"/>
    </source>
</evidence>
<dbReference type="EMBL" id="KZ502191">
    <property type="protein sequence ID" value="PKU82503.1"/>
    <property type="molecule type" value="Genomic_DNA"/>
</dbReference>
<reference evidence="1 2" key="1">
    <citation type="journal article" date="2016" name="Sci. Rep.">
        <title>The Dendrobium catenatum Lindl. genome sequence provides insights into polysaccharide synthase, floral development and adaptive evolution.</title>
        <authorList>
            <person name="Zhang G.Q."/>
            <person name="Xu Q."/>
            <person name="Bian C."/>
            <person name="Tsai W.C."/>
            <person name="Yeh C.M."/>
            <person name="Liu K.W."/>
            <person name="Yoshida K."/>
            <person name="Zhang L.S."/>
            <person name="Chang S.B."/>
            <person name="Chen F."/>
            <person name="Shi Y."/>
            <person name="Su Y.Y."/>
            <person name="Zhang Y.Q."/>
            <person name="Chen L.J."/>
            <person name="Yin Y."/>
            <person name="Lin M."/>
            <person name="Huang H."/>
            <person name="Deng H."/>
            <person name="Wang Z.W."/>
            <person name="Zhu S.L."/>
            <person name="Zhao X."/>
            <person name="Deng C."/>
            <person name="Niu S.C."/>
            <person name="Huang J."/>
            <person name="Wang M."/>
            <person name="Liu G.H."/>
            <person name="Yang H.J."/>
            <person name="Xiao X.J."/>
            <person name="Hsiao Y.Y."/>
            <person name="Wu W.L."/>
            <person name="Chen Y.Y."/>
            <person name="Mitsuda N."/>
            <person name="Ohme-Takagi M."/>
            <person name="Luo Y.B."/>
            <person name="Van de Peer Y."/>
            <person name="Liu Z.J."/>
        </authorList>
    </citation>
    <scope>NUCLEOTIDE SEQUENCE [LARGE SCALE GENOMIC DNA]</scope>
    <source>
        <tissue evidence="1">The whole plant</tissue>
    </source>
</reference>
<dbReference type="PANTHER" id="PTHR11697">
    <property type="entry name" value="GENERAL TRANSCRIPTION FACTOR 2-RELATED ZINC FINGER PROTEIN"/>
    <property type="match status" value="1"/>
</dbReference>
<sequence>MHLLIDILGVTNELSQALQRKDQDILNAMKLVQISKQQLQMMRDNGWNFLLEEVSHFCNVFEVDVPVMSSTFKARRRSKRRNMMQQIYIIIEWNSFILSLICNFKS</sequence>
<dbReference type="AlphaFoldDB" id="A0A2I0X3L7"/>